<accession>A0A211ZBS0</accession>
<comment type="subcellular location">
    <subcellularLocation>
        <location evidence="1">Periplasm</location>
    </subcellularLocation>
</comment>
<name>A0A211ZBS0_9PROT</name>
<dbReference type="EMBL" id="NHON01000093">
    <property type="protein sequence ID" value="OWJ62701.1"/>
    <property type="molecule type" value="Genomic_DNA"/>
</dbReference>
<dbReference type="SUPFAM" id="SSF53850">
    <property type="entry name" value="Periplasmic binding protein-like II"/>
    <property type="match status" value="1"/>
</dbReference>
<gene>
    <name evidence="5" type="ORF">BWR60_29985</name>
</gene>
<dbReference type="InterPro" id="IPR000914">
    <property type="entry name" value="SBP_5_dom"/>
</dbReference>
<comment type="caution">
    <text evidence="5">The sequence shown here is derived from an EMBL/GenBank/DDBJ whole genome shotgun (WGS) entry which is preliminary data.</text>
</comment>
<reference evidence="6" key="1">
    <citation type="submission" date="2017-05" db="EMBL/GenBank/DDBJ databases">
        <authorList>
            <person name="Macchi M."/>
            <person name="Festa S."/>
            <person name="Coppotelli B.M."/>
            <person name="Morelli I.S."/>
        </authorList>
    </citation>
    <scope>NUCLEOTIDE SEQUENCE [LARGE SCALE GENOMIC DNA]</scope>
    <source>
        <strain evidence="6">I</strain>
    </source>
</reference>
<dbReference type="GO" id="GO:0015833">
    <property type="term" value="P:peptide transport"/>
    <property type="evidence" value="ECO:0007669"/>
    <property type="project" value="TreeGrafter"/>
</dbReference>
<evidence type="ECO:0000313" key="6">
    <source>
        <dbReference type="Proteomes" id="UP000196655"/>
    </source>
</evidence>
<dbReference type="CDD" id="cd08509">
    <property type="entry name" value="PBP2_TmCBP_oligosaccharides_like"/>
    <property type="match status" value="1"/>
</dbReference>
<dbReference type="InterPro" id="IPR006311">
    <property type="entry name" value="TAT_signal"/>
</dbReference>
<organism evidence="5 6">
    <name type="scientific">Inquilinus limosus</name>
    <dbReference type="NCBI Taxonomy" id="171674"/>
    <lineage>
        <taxon>Bacteria</taxon>
        <taxon>Pseudomonadati</taxon>
        <taxon>Pseudomonadota</taxon>
        <taxon>Alphaproteobacteria</taxon>
        <taxon>Rhodospirillales</taxon>
        <taxon>Rhodospirillaceae</taxon>
        <taxon>Inquilinus</taxon>
    </lineage>
</organism>
<comment type="similarity">
    <text evidence="2">Belongs to the bacterial solute-binding protein 5 family.</text>
</comment>
<keyword evidence="6" id="KW-1185">Reference proteome</keyword>
<dbReference type="Pfam" id="PF00496">
    <property type="entry name" value="SBP_bac_5"/>
    <property type="match status" value="1"/>
</dbReference>
<evidence type="ECO:0000256" key="1">
    <source>
        <dbReference type="ARBA" id="ARBA00004418"/>
    </source>
</evidence>
<dbReference type="AlphaFoldDB" id="A0A211ZBS0"/>
<feature type="domain" description="Solute-binding protein family 5" evidence="4">
    <location>
        <begin position="108"/>
        <end position="481"/>
    </location>
</feature>
<feature type="region of interest" description="Disordered" evidence="3">
    <location>
        <begin position="1"/>
        <end position="26"/>
    </location>
</feature>
<dbReference type="PROSITE" id="PS51318">
    <property type="entry name" value="TAT"/>
    <property type="match status" value="1"/>
</dbReference>
<evidence type="ECO:0000313" key="5">
    <source>
        <dbReference type="EMBL" id="OWJ62701.1"/>
    </source>
</evidence>
<dbReference type="Gene3D" id="3.40.190.10">
    <property type="entry name" value="Periplasmic binding protein-like II"/>
    <property type="match status" value="1"/>
</dbReference>
<sequence length="585" mass="63381">MTGGDRPPLKPRAKGTAMKTISRHHKQGPFHLTRRGLLQAAGAAGILAGSAPFVRAQDGSGAPLLRIGAGQAASWVRNFNPLVPDSLFPTQYAIHEPMLVFSTATGKTTPWLATGWGFSDDGKRLTFTLRDGVKWSDGQPFTARDVAFTLNLLKKNPGLSGSGGIRGVMDTMTGAAATDDHTCTVDFSRAFTPALYAIGQQSIVPEHVWKDVADPVTFANDNPVGTGPFTQVTVFKPQYWELHRNPNYWQAGKPGIEGLAFPSYASNDAGTLGLINGDFEWMQLFIPDVANTFVARNPDHFRYWYPLIGEMVMLYANTAKKPLDDIVLRKAIGMGVNRQQICTVAVYDYTRPADATGMSDLYAQWKDPGVVEAGKDLVSHDPAKANAMLDAAGYARDGDVRKAPDGTPLEFELVMPSGWSDWVQAGQIIAQNLKEIGIRVKLRGVEVTAWYDATYKGAFQLSLGSTSINPTPYDHFQSLMSGKVSRPVGEVAAVNWHRYGSPKIDGLLETFAATADEAQQKGLAREMQQAFLDEWPAIPLYPGPQWGECSTAKFKGFPSADAPYALLGPSIASEALLVLTALTPA</sequence>
<dbReference type="Proteomes" id="UP000196655">
    <property type="component" value="Unassembled WGS sequence"/>
</dbReference>
<dbReference type="PANTHER" id="PTHR30290:SF82">
    <property type="entry name" value="ABC-TYPE DIPEPTIDE_OLIGOPEPTIDE TRANSPORT SYSTEM, PERIPLASMIC COMPONENT"/>
    <property type="match status" value="1"/>
</dbReference>
<dbReference type="Gene3D" id="3.10.105.10">
    <property type="entry name" value="Dipeptide-binding Protein, Domain 3"/>
    <property type="match status" value="1"/>
</dbReference>
<evidence type="ECO:0000259" key="4">
    <source>
        <dbReference type="Pfam" id="PF00496"/>
    </source>
</evidence>
<dbReference type="GO" id="GO:1904680">
    <property type="term" value="F:peptide transmembrane transporter activity"/>
    <property type="evidence" value="ECO:0007669"/>
    <property type="project" value="TreeGrafter"/>
</dbReference>
<evidence type="ECO:0000256" key="3">
    <source>
        <dbReference type="SAM" id="MobiDB-lite"/>
    </source>
</evidence>
<proteinExistence type="inferred from homology"/>
<evidence type="ECO:0000256" key="2">
    <source>
        <dbReference type="ARBA" id="ARBA00005695"/>
    </source>
</evidence>
<dbReference type="PANTHER" id="PTHR30290">
    <property type="entry name" value="PERIPLASMIC BINDING COMPONENT OF ABC TRANSPORTER"/>
    <property type="match status" value="1"/>
</dbReference>
<protein>
    <recommendedName>
        <fullName evidence="4">Solute-binding protein family 5 domain-containing protein</fullName>
    </recommendedName>
</protein>
<dbReference type="Gene3D" id="3.90.76.10">
    <property type="entry name" value="Dipeptide-binding Protein, Domain 1"/>
    <property type="match status" value="1"/>
</dbReference>
<dbReference type="InterPro" id="IPR039424">
    <property type="entry name" value="SBP_5"/>
</dbReference>